<feature type="domain" description="EAL" evidence="2">
    <location>
        <begin position="135"/>
        <end position="392"/>
    </location>
</feature>
<dbReference type="EMBL" id="BMXV01000009">
    <property type="protein sequence ID" value="GGY84145.1"/>
    <property type="molecule type" value="Genomic_DNA"/>
</dbReference>
<reference evidence="4" key="1">
    <citation type="journal article" date="2019" name="Int. J. Syst. Evol. Microbiol.">
        <title>The Global Catalogue of Microorganisms (GCM) 10K type strain sequencing project: providing services to taxonomists for standard genome sequencing and annotation.</title>
        <authorList>
            <consortium name="The Broad Institute Genomics Platform"/>
            <consortium name="The Broad Institute Genome Sequencing Center for Infectious Disease"/>
            <person name="Wu L."/>
            <person name="Ma J."/>
        </authorList>
    </citation>
    <scope>NUCLEOTIDE SEQUENCE [LARGE SCALE GENOMIC DNA]</scope>
    <source>
        <strain evidence="4">KCTC 22280</strain>
    </source>
</reference>
<dbReference type="PANTHER" id="PTHR33121:SF23">
    <property type="entry name" value="CYCLIC DI-GMP PHOSPHODIESTERASE PDEB"/>
    <property type="match status" value="1"/>
</dbReference>
<organism evidence="3 4">
    <name type="scientific">Marinobacter zhanjiangensis</name>
    <dbReference type="NCBI Taxonomy" id="578215"/>
    <lineage>
        <taxon>Bacteria</taxon>
        <taxon>Pseudomonadati</taxon>
        <taxon>Pseudomonadota</taxon>
        <taxon>Gammaproteobacteria</taxon>
        <taxon>Pseudomonadales</taxon>
        <taxon>Marinobacteraceae</taxon>
        <taxon>Marinobacter</taxon>
    </lineage>
</organism>
<dbReference type="InterPro" id="IPR050706">
    <property type="entry name" value="Cyclic-di-GMP_PDE-like"/>
</dbReference>
<gene>
    <name evidence="3" type="ORF">GCM10007071_34340</name>
</gene>
<dbReference type="InterPro" id="IPR035919">
    <property type="entry name" value="EAL_sf"/>
</dbReference>
<dbReference type="SUPFAM" id="SSF55785">
    <property type="entry name" value="PYP-like sensor domain (PAS domain)"/>
    <property type="match status" value="1"/>
</dbReference>
<dbReference type="Proteomes" id="UP000601597">
    <property type="component" value="Unassembled WGS sequence"/>
</dbReference>
<feature type="region of interest" description="Disordered" evidence="1">
    <location>
        <begin position="102"/>
        <end position="127"/>
    </location>
</feature>
<dbReference type="InterPro" id="IPR001633">
    <property type="entry name" value="EAL_dom"/>
</dbReference>
<evidence type="ECO:0000313" key="4">
    <source>
        <dbReference type="Proteomes" id="UP000601597"/>
    </source>
</evidence>
<dbReference type="InterPro" id="IPR035965">
    <property type="entry name" value="PAS-like_dom_sf"/>
</dbReference>
<dbReference type="CDD" id="cd01948">
    <property type="entry name" value="EAL"/>
    <property type="match status" value="1"/>
</dbReference>
<dbReference type="InterPro" id="IPR000014">
    <property type="entry name" value="PAS"/>
</dbReference>
<accession>A0ABQ3B926</accession>
<keyword evidence="4" id="KW-1185">Reference proteome</keyword>
<dbReference type="PANTHER" id="PTHR33121">
    <property type="entry name" value="CYCLIC DI-GMP PHOSPHODIESTERASE PDEF"/>
    <property type="match status" value="1"/>
</dbReference>
<dbReference type="SMART" id="SM00052">
    <property type="entry name" value="EAL"/>
    <property type="match status" value="1"/>
</dbReference>
<evidence type="ECO:0000256" key="1">
    <source>
        <dbReference type="SAM" id="MobiDB-lite"/>
    </source>
</evidence>
<evidence type="ECO:0000313" key="3">
    <source>
        <dbReference type="EMBL" id="GGY84145.1"/>
    </source>
</evidence>
<dbReference type="CDD" id="cd00130">
    <property type="entry name" value="PAS"/>
    <property type="match status" value="1"/>
</dbReference>
<dbReference type="SUPFAM" id="SSF141868">
    <property type="entry name" value="EAL domain-like"/>
    <property type="match status" value="1"/>
</dbReference>
<evidence type="ECO:0000259" key="2">
    <source>
        <dbReference type="PROSITE" id="PS50883"/>
    </source>
</evidence>
<dbReference type="PROSITE" id="PS50883">
    <property type="entry name" value="EAL"/>
    <property type="match status" value="1"/>
</dbReference>
<comment type="caution">
    <text evidence="3">The sequence shown here is derived from an EMBL/GenBank/DDBJ whole genome shotgun (WGS) entry which is preliminary data.</text>
</comment>
<proteinExistence type="predicted"/>
<name>A0ABQ3B926_9GAMM</name>
<feature type="compositionally biased region" description="Basic and acidic residues" evidence="1">
    <location>
        <begin position="114"/>
        <end position="127"/>
    </location>
</feature>
<protein>
    <recommendedName>
        <fullName evidence="2">EAL domain-containing protein</fullName>
    </recommendedName>
</protein>
<dbReference type="Pfam" id="PF00563">
    <property type="entry name" value="EAL"/>
    <property type="match status" value="1"/>
</dbReference>
<dbReference type="Gene3D" id="3.20.20.450">
    <property type="entry name" value="EAL domain"/>
    <property type="match status" value="1"/>
</dbReference>
<sequence length="398" mass="43375">MNELVICRHRSGAGETVTTVLTIGQDGTVTHTDPNISLVLGYSSGELEGHPLKQLIASAEDNPLSPDYASYHETGRPLTVTLRHGRGYFMAARVIVRKARAEKAPSRAPATPKAPEKIAARPTDRSHDRANIARTKAMLAHIRECLSSGGLPLEFQLIESLNIKADGLAFEVLARLRGANGSSVAMTPADFLPLIEQFELSRRLDRQVIKQTLCHLHRHPELSATLGYCGFNLSLGSLQDRTFPGFIARALEKTGLNPGALCFEIPAHHAVTYTADCRQTCRMLRRLGCKTALDGAGQSMDSYRLAGRLPVDYIKLAPELLEGLQNEPTHLVMMEALQRIAKATDKVSIATSVENHIARQRVQNLGIHLIQGKLVSAPRPLKELGSSDRGTWQAGAIA</sequence>